<comment type="caution">
    <text evidence="2">The sequence shown here is derived from an EMBL/GenBank/DDBJ whole genome shotgun (WGS) entry which is preliminary data.</text>
</comment>
<dbReference type="AlphaFoldDB" id="A0A2P6CDK1"/>
<dbReference type="EMBL" id="MSCK01000001">
    <property type="protein sequence ID" value="PQJ72992.1"/>
    <property type="molecule type" value="Genomic_DNA"/>
</dbReference>
<evidence type="ECO:0000313" key="2">
    <source>
        <dbReference type="EMBL" id="PQJ72992.1"/>
    </source>
</evidence>
<organism evidence="2 3">
    <name type="scientific">Polaribacter butkevichii</name>
    <dbReference type="NCBI Taxonomy" id="218490"/>
    <lineage>
        <taxon>Bacteria</taxon>
        <taxon>Pseudomonadati</taxon>
        <taxon>Bacteroidota</taxon>
        <taxon>Flavobacteriia</taxon>
        <taxon>Flavobacteriales</taxon>
        <taxon>Flavobacteriaceae</taxon>
    </lineage>
</organism>
<protein>
    <submittedName>
        <fullName evidence="2">Porin</fullName>
    </submittedName>
</protein>
<feature type="chain" id="PRO_5015162403" evidence="1">
    <location>
        <begin position="21"/>
        <end position="425"/>
    </location>
</feature>
<feature type="signal peptide" evidence="1">
    <location>
        <begin position="1"/>
        <end position="20"/>
    </location>
</feature>
<keyword evidence="3" id="KW-1185">Reference proteome</keyword>
<keyword evidence="1" id="KW-0732">Signal</keyword>
<reference evidence="2 3" key="1">
    <citation type="submission" date="2016-12" db="EMBL/GenBank/DDBJ databases">
        <title>Trade-off between light-utilization and light-protection in marine flavobacteria.</title>
        <authorList>
            <person name="Kumagai Y."/>
            <person name="Yoshizawa S."/>
            <person name="Kogure K."/>
            <person name="Iwasaki W."/>
        </authorList>
    </citation>
    <scope>NUCLEOTIDE SEQUENCE [LARGE SCALE GENOMIC DNA]</scope>
    <source>
        <strain evidence="2 3">KCTC 12100</strain>
    </source>
</reference>
<dbReference type="Proteomes" id="UP000247345">
    <property type="component" value="Unassembled WGS sequence"/>
</dbReference>
<evidence type="ECO:0000256" key="1">
    <source>
        <dbReference type="SAM" id="SignalP"/>
    </source>
</evidence>
<sequence>MINTKHLLVILIFISSFSHAQSNKLKLNLDETGKTYIKASLRMQLWARYMDTNPGTTINNEAANNVFDVSLRRVRMGLSAQLTPKLYVYSLFGGNNMNSKSEKDFKFGVLDLYAEYEFAKVFALGVGESGWEGLNRWNVRSSVTLMSVDAPLFSLLTVNKNDDIARTLGIWAKGQIHKFDYVIALKDPIQYGVAATEGKVDYAKNKPRKRISGYVKYEFLDNESNKSAYSGGAGTYLGTKNILNLGAGFMNQPKMTSQLVNGIEKYYDFKNWAVDIFYDAPLNKEKGTAITTYLGYNHNDFGPNYIRNVGANDITSGGTSFNGSGNDFPMMGTGNTTFFQLGYLLAKGKKSYQLQPNIAIQYSDFEGLDDAMVVYDLGINCFFKGHGNKLSLGYQNRPVYQNINNQVKVDERKGMFVLQYQIIVN</sequence>
<proteinExistence type="predicted"/>
<dbReference type="RefSeq" id="WP_105048659.1">
    <property type="nucleotide sequence ID" value="NZ_CP150661.1"/>
</dbReference>
<accession>A0A2P6CDK1</accession>
<evidence type="ECO:0000313" key="3">
    <source>
        <dbReference type="Proteomes" id="UP000247345"/>
    </source>
</evidence>
<name>A0A2P6CDK1_9FLAO</name>
<dbReference type="OrthoDB" id="9771991at2"/>
<gene>
    <name evidence="2" type="ORF">BTO14_06865</name>
</gene>